<dbReference type="GO" id="GO:0003824">
    <property type="term" value="F:catalytic activity"/>
    <property type="evidence" value="ECO:0007669"/>
    <property type="project" value="InterPro"/>
</dbReference>
<keyword evidence="3" id="KW-1185">Reference proteome</keyword>
<dbReference type="PROSITE" id="PS51340">
    <property type="entry name" value="MOSC"/>
    <property type="match status" value="1"/>
</dbReference>
<comment type="caution">
    <text evidence="2">The sequence shown here is derived from an EMBL/GenBank/DDBJ whole genome shotgun (WGS) entry which is preliminary data.</text>
</comment>
<proteinExistence type="predicted"/>
<dbReference type="Pfam" id="PF03473">
    <property type="entry name" value="MOSC"/>
    <property type="match status" value="1"/>
</dbReference>
<evidence type="ECO:0000313" key="3">
    <source>
        <dbReference type="Proteomes" id="UP000717624"/>
    </source>
</evidence>
<name>A0A939BNX0_9BACL</name>
<gene>
    <name evidence="2" type="ORF">JOD01_001355</name>
</gene>
<dbReference type="RefSeq" id="WP_204517474.1">
    <property type="nucleotide sequence ID" value="NZ_BAABIN010000038.1"/>
</dbReference>
<evidence type="ECO:0000313" key="2">
    <source>
        <dbReference type="EMBL" id="MBM7589755.1"/>
    </source>
</evidence>
<protein>
    <submittedName>
        <fullName evidence="2">Uncharacterized protein YcbX</fullName>
    </submittedName>
</protein>
<dbReference type="InterPro" id="IPR011037">
    <property type="entry name" value="Pyrv_Knase-like_insert_dom_sf"/>
</dbReference>
<dbReference type="InterPro" id="IPR005303">
    <property type="entry name" value="MOCOS_middle"/>
</dbReference>
<feature type="domain" description="MOSC" evidence="1">
    <location>
        <begin position="94"/>
        <end position="239"/>
    </location>
</feature>
<organism evidence="2 3">
    <name type="scientific">Brevibacillus fulvus</name>
    <dbReference type="NCBI Taxonomy" id="1125967"/>
    <lineage>
        <taxon>Bacteria</taxon>
        <taxon>Bacillati</taxon>
        <taxon>Bacillota</taxon>
        <taxon>Bacilli</taxon>
        <taxon>Bacillales</taxon>
        <taxon>Paenibacillaceae</taxon>
        <taxon>Brevibacillus</taxon>
    </lineage>
</organism>
<dbReference type="GO" id="GO:0030151">
    <property type="term" value="F:molybdenum ion binding"/>
    <property type="evidence" value="ECO:0007669"/>
    <property type="project" value="InterPro"/>
</dbReference>
<dbReference type="Gene3D" id="2.40.33.20">
    <property type="entry name" value="PK beta-barrel domain-like"/>
    <property type="match status" value="1"/>
</dbReference>
<evidence type="ECO:0000259" key="1">
    <source>
        <dbReference type="PROSITE" id="PS51340"/>
    </source>
</evidence>
<dbReference type="Pfam" id="PF03476">
    <property type="entry name" value="MOSC_N"/>
    <property type="match status" value="1"/>
</dbReference>
<sequence>MKKIGVLQKIYRHPVKAFGGELLQSSAVDRFGLFGDRGYYFRDESRSGKYLSADRVPGLLGYSAEYVDEQSGELYPAVRIKSPDGKLYRWEDPDFQREIAELAKRPVTPMVNTPAQGGANWEDHLLLVTDASLREIARRWGKTEIDPRRFRGNFVIALDEDSPFVEDNWFGRTLKINDVELKVNKHCERCMYINIDPDNLRIDASLLKTVVQTRENHFGVYASVLQTGRVSQGDAVYLLD</sequence>
<accession>A0A939BNX0</accession>
<reference evidence="2" key="1">
    <citation type="submission" date="2021-01" db="EMBL/GenBank/DDBJ databases">
        <title>Genomic Encyclopedia of Type Strains, Phase IV (KMG-IV): sequencing the most valuable type-strain genomes for metagenomic binning, comparative biology and taxonomic classification.</title>
        <authorList>
            <person name="Goeker M."/>
        </authorList>
    </citation>
    <scope>NUCLEOTIDE SEQUENCE</scope>
    <source>
        <strain evidence="2">DSM 25523</strain>
    </source>
</reference>
<dbReference type="GO" id="GO:0030170">
    <property type="term" value="F:pyridoxal phosphate binding"/>
    <property type="evidence" value="ECO:0007669"/>
    <property type="project" value="InterPro"/>
</dbReference>
<dbReference type="EMBL" id="JAFBEB010000003">
    <property type="protein sequence ID" value="MBM7589755.1"/>
    <property type="molecule type" value="Genomic_DNA"/>
</dbReference>
<dbReference type="AlphaFoldDB" id="A0A939BNX0"/>
<dbReference type="InterPro" id="IPR005302">
    <property type="entry name" value="MoCF_Sase_C"/>
</dbReference>
<dbReference type="SUPFAM" id="SSF50800">
    <property type="entry name" value="PK beta-barrel domain-like"/>
    <property type="match status" value="1"/>
</dbReference>
<dbReference type="Proteomes" id="UP000717624">
    <property type="component" value="Unassembled WGS sequence"/>
</dbReference>